<proteinExistence type="inferred from homology"/>
<reference evidence="4" key="1">
    <citation type="journal article" date="2019" name="Int. J. Syst. Evol. Microbiol.">
        <title>The Global Catalogue of Microorganisms (GCM) 10K type strain sequencing project: providing services to taxonomists for standard genome sequencing and annotation.</title>
        <authorList>
            <consortium name="The Broad Institute Genomics Platform"/>
            <consortium name="The Broad Institute Genome Sequencing Center for Infectious Disease"/>
            <person name="Wu L."/>
            <person name="Ma J."/>
        </authorList>
    </citation>
    <scope>NUCLEOTIDE SEQUENCE [LARGE SCALE GENOMIC DNA]</scope>
    <source>
        <strain evidence="4">NBRC 112502</strain>
    </source>
</reference>
<dbReference type="PRINTS" id="PR00385">
    <property type="entry name" value="P450"/>
</dbReference>
<keyword evidence="2" id="KW-0560">Oxidoreductase</keyword>
<dbReference type="InterPro" id="IPR017972">
    <property type="entry name" value="Cyt_P450_CS"/>
</dbReference>
<keyword evidence="2" id="KW-0479">Metal-binding</keyword>
<dbReference type="InterPro" id="IPR036396">
    <property type="entry name" value="Cyt_P450_sf"/>
</dbReference>
<dbReference type="PRINTS" id="PR00359">
    <property type="entry name" value="BP450"/>
</dbReference>
<dbReference type="Gene3D" id="1.10.630.10">
    <property type="entry name" value="Cytochrome P450"/>
    <property type="match status" value="1"/>
</dbReference>
<dbReference type="InterPro" id="IPR001128">
    <property type="entry name" value="Cyt_P450"/>
</dbReference>
<dbReference type="PANTHER" id="PTHR46696:SF4">
    <property type="entry name" value="BIOTIN BIOSYNTHESIS CYTOCHROME P450"/>
    <property type="match status" value="1"/>
</dbReference>
<gene>
    <name evidence="3" type="ORF">GCM10010909_01700</name>
</gene>
<dbReference type="SUPFAM" id="SSF48264">
    <property type="entry name" value="Cytochrome P450"/>
    <property type="match status" value="1"/>
</dbReference>
<keyword evidence="2" id="KW-0503">Monooxygenase</keyword>
<keyword evidence="2" id="KW-0349">Heme</keyword>
<keyword evidence="2" id="KW-0408">Iron</keyword>
<dbReference type="Pfam" id="PF00067">
    <property type="entry name" value="p450"/>
    <property type="match status" value="1"/>
</dbReference>
<dbReference type="RefSeq" id="WP_284255989.1">
    <property type="nucleotide sequence ID" value="NZ_BSOS01000005.1"/>
</dbReference>
<comment type="similarity">
    <text evidence="1 2">Belongs to the cytochrome P450 family.</text>
</comment>
<keyword evidence="4" id="KW-1185">Reference proteome</keyword>
<dbReference type="PROSITE" id="PS00086">
    <property type="entry name" value="CYTOCHROME_P450"/>
    <property type="match status" value="1"/>
</dbReference>
<sequence length="413" mass="46506">MPDTTAQPVSFADPAVQLCPFAAYDRLRERTPVYKDPLTGNYVLTRYEDVRKALMNVKALRNRTGLNTTRESSVMEEVNRMYAERGWLPMDTLVSNDPPEHRIYRTLVDKVFTSVRVAGLEPRIGEIIATLIGEMPAQTEIEFLAAFAIRLPMFVIAEQLGIAKEDMADFKIWSDVSVESVSPLITPEREIEIASHLIDMQNYLARVIEQVRKTPNETLISHLANTETDGRRLEVRELLGILHQLLIAGNETTTTTLASGMKVLIEQPELAETLHARPELVKPFVEEVLRTRSPVQTLFRKAAEDVEIQGVIIPAGSIVEVRYGAANRDPAQYARPEIINLERANAQSHLAFGAGPHLCIGNQLARGELRLAFQALTKNLKNFRATRGDASYRWMTSYIAHGPDRIYMAFDKR</sequence>
<evidence type="ECO:0000256" key="1">
    <source>
        <dbReference type="ARBA" id="ARBA00010617"/>
    </source>
</evidence>
<dbReference type="EMBL" id="BSOS01000005">
    <property type="protein sequence ID" value="GLR65492.1"/>
    <property type="molecule type" value="Genomic_DNA"/>
</dbReference>
<dbReference type="InterPro" id="IPR002397">
    <property type="entry name" value="Cyt_P450_B"/>
</dbReference>
<comment type="caution">
    <text evidence="3">The sequence shown here is derived from an EMBL/GenBank/DDBJ whole genome shotgun (WGS) entry which is preliminary data.</text>
</comment>
<accession>A0ABQ6A1G0</accession>
<evidence type="ECO:0000256" key="2">
    <source>
        <dbReference type="RuleBase" id="RU000461"/>
    </source>
</evidence>
<organism evidence="3 4">
    <name type="scientific">Acidocella aquatica</name>
    <dbReference type="NCBI Taxonomy" id="1922313"/>
    <lineage>
        <taxon>Bacteria</taxon>
        <taxon>Pseudomonadati</taxon>
        <taxon>Pseudomonadota</taxon>
        <taxon>Alphaproteobacteria</taxon>
        <taxon>Acetobacterales</taxon>
        <taxon>Acidocellaceae</taxon>
        <taxon>Acidocella</taxon>
    </lineage>
</organism>
<evidence type="ECO:0000313" key="3">
    <source>
        <dbReference type="EMBL" id="GLR65492.1"/>
    </source>
</evidence>
<dbReference type="Proteomes" id="UP001156641">
    <property type="component" value="Unassembled WGS sequence"/>
</dbReference>
<dbReference type="PANTHER" id="PTHR46696">
    <property type="entry name" value="P450, PUTATIVE (EUROFUNG)-RELATED"/>
    <property type="match status" value="1"/>
</dbReference>
<name>A0ABQ6A1G0_9PROT</name>
<evidence type="ECO:0000313" key="4">
    <source>
        <dbReference type="Proteomes" id="UP001156641"/>
    </source>
</evidence>
<protein>
    <submittedName>
        <fullName evidence="3">Cytochrome P-450 like protein</fullName>
    </submittedName>
</protein>